<evidence type="ECO:0000313" key="2">
    <source>
        <dbReference type="EMBL" id="WLQ60687.1"/>
    </source>
</evidence>
<dbReference type="Proteomes" id="UP001235744">
    <property type="component" value="Chromosome"/>
</dbReference>
<accession>A0ABY9J3E1</accession>
<name>A0ABY9J3E1_9ACTN</name>
<sequence>MDSQREGAHCGVCGQAMDGHDTHQQDEGGRPARKGKSVTYVVVELRGATAHFQATDDPTRTFRTGAADLAGQLGIGLSGLLDRRYTCWVEPTEYGVVRSGFTLA</sequence>
<dbReference type="EMBL" id="CP120988">
    <property type="protein sequence ID" value="WLQ60687.1"/>
    <property type="molecule type" value="Genomic_DNA"/>
</dbReference>
<proteinExistence type="predicted"/>
<dbReference type="RefSeq" id="WP_306069101.1">
    <property type="nucleotide sequence ID" value="NZ_CP120988.1"/>
</dbReference>
<reference evidence="2 3" key="1">
    <citation type="submission" date="2023-03" db="EMBL/GenBank/DDBJ databases">
        <title>Isolation and description of six Streptomyces strains from soil environments, able to metabolize different microbial glucans.</title>
        <authorList>
            <person name="Widen T."/>
            <person name="Larsbrink J."/>
        </authorList>
    </citation>
    <scope>NUCLEOTIDE SEQUENCE [LARGE SCALE GENOMIC DNA]</scope>
    <source>
        <strain evidence="2 3">Alt2</strain>
    </source>
</reference>
<feature type="compositionally biased region" description="Basic and acidic residues" evidence="1">
    <location>
        <begin position="18"/>
        <end position="30"/>
    </location>
</feature>
<keyword evidence="3" id="KW-1185">Reference proteome</keyword>
<organism evidence="2 3">
    <name type="scientific">Streptomyces poriferorum</name>
    <dbReference type="NCBI Taxonomy" id="2798799"/>
    <lineage>
        <taxon>Bacteria</taxon>
        <taxon>Bacillati</taxon>
        <taxon>Actinomycetota</taxon>
        <taxon>Actinomycetes</taxon>
        <taxon>Kitasatosporales</taxon>
        <taxon>Streptomycetaceae</taxon>
        <taxon>Streptomyces</taxon>
    </lineage>
</organism>
<evidence type="ECO:0000256" key="1">
    <source>
        <dbReference type="SAM" id="MobiDB-lite"/>
    </source>
</evidence>
<protein>
    <submittedName>
        <fullName evidence="2">Uncharacterized protein</fullName>
    </submittedName>
</protein>
<gene>
    <name evidence="2" type="ORF">P8A19_37005</name>
</gene>
<feature type="region of interest" description="Disordered" evidence="1">
    <location>
        <begin position="1"/>
        <end position="35"/>
    </location>
</feature>
<evidence type="ECO:0000313" key="3">
    <source>
        <dbReference type="Proteomes" id="UP001235744"/>
    </source>
</evidence>